<evidence type="ECO:0000256" key="1">
    <source>
        <dbReference type="SAM" id="MobiDB-lite"/>
    </source>
</evidence>
<feature type="compositionally biased region" description="Polar residues" evidence="1">
    <location>
        <begin position="341"/>
        <end position="352"/>
    </location>
</feature>
<dbReference type="EMBL" id="QGKV02002055">
    <property type="protein sequence ID" value="KAF3494186.1"/>
    <property type="molecule type" value="Genomic_DNA"/>
</dbReference>
<accession>A0ABQ7A958</accession>
<keyword evidence="3" id="KW-1185">Reference proteome</keyword>
<feature type="compositionally biased region" description="Low complexity" evidence="1">
    <location>
        <begin position="293"/>
        <end position="314"/>
    </location>
</feature>
<dbReference type="Proteomes" id="UP000266723">
    <property type="component" value="Unassembled WGS sequence"/>
</dbReference>
<comment type="caution">
    <text evidence="2">The sequence shown here is derived from an EMBL/GenBank/DDBJ whole genome shotgun (WGS) entry which is preliminary data.</text>
</comment>
<gene>
    <name evidence="2" type="ORF">DY000_02055639</name>
</gene>
<reference evidence="2 3" key="1">
    <citation type="journal article" date="2020" name="BMC Genomics">
        <title>Intraspecific diversification of the crop wild relative Brassica cretica Lam. using demographic model selection.</title>
        <authorList>
            <person name="Kioukis A."/>
            <person name="Michalopoulou V.A."/>
            <person name="Briers L."/>
            <person name="Pirintsos S."/>
            <person name="Studholme D.J."/>
            <person name="Pavlidis P."/>
            <person name="Sarris P.F."/>
        </authorList>
    </citation>
    <scope>NUCLEOTIDE SEQUENCE [LARGE SCALE GENOMIC DNA]</scope>
    <source>
        <strain evidence="3">cv. PFS-1207/04</strain>
    </source>
</reference>
<evidence type="ECO:0000313" key="3">
    <source>
        <dbReference type="Proteomes" id="UP000266723"/>
    </source>
</evidence>
<protein>
    <submittedName>
        <fullName evidence="2">Uncharacterized protein</fullName>
    </submittedName>
</protein>
<name>A0ABQ7A958_BRACR</name>
<feature type="compositionally biased region" description="Polar residues" evidence="1">
    <location>
        <begin position="315"/>
        <end position="328"/>
    </location>
</feature>
<proteinExistence type="predicted"/>
<feature type="compositionally biased region" description="Low complexity" evidence="1">
    <location>
        <begin position="329"/>
        <end position="340"/>
    </location>
</feature>
<sequence>MLELRHRAPVPCYLERLFPDLECPLGISWITRSLPQCMSRFPTRSQGSSDLIHLELELGLLERQKKKKGLATVQEVEELEEVEMAENENNQFQDNPQNHYDNNNGQNLPLNLRKSKNATLWMLLHGCNPVDATLWMLLNGCNPVDVGVENGCNEVNVQIPAKYKYVFSQQIMLGQENVTTSENEPEWMSYSNDQKEEVSNQSTAYFHHHNHWRAFRDVIILPRITSDRLKGNYGSNSKNIEELNVKIDMLMKRDQKSVNFVEDQVNQVSTANDSYDLQADVNYIGGHGIYQNRGYNQNSGNQQNQSVFSQGSQNKNQYQGNNSENSGFQQKQQYNNYQNKENASSSQSSQDR</sequence>
<feature type="region of interest" description="Disordered" evidence="1">
    <location>
        <begin position="293"/>
        <end position="352"/>
    </location>
</feature>
<organism evidence="2 3">
    <name type="scientific">Brassica cretica</name>
    <name type="common">Mustard</name>
    <dbReference type="NCBI Taxonomy" id="69181"/>
    <lineage>
        <taxon>Eukaryota</taxon>
        <taxon>Viridiplantae</taxon>
        <taxon>Streptophyta</taxon>
        <taxon>Embryophyta</taxon>
        <taxon>Tracheophyta</taxon>
        <taxon>Spermatophyta</taxon>
        <taxon>Magnoliopsida</taxon>
        <taxon>eudicotyledons</taxon>
        <taxon>Gunneridae</taxon>
        <taxon>Pentapetalae</taxon>
        <taxon>rosids</taxon>
        <taxon>malvids</taxon>
        <taxon>Brassicales</taxon>
        <taxon>Brassicaceae</taxon>
        <taxon>Brassiceae</taxon>
        <taxon>Brassica</taxon>
    </lineage>
</organism>
<evidence type="ECO:0000313" key="2">
    <source>
        <dbReference type="EMBL" id="KAF3494186.1"/>
    </source>
</evidence>